<reference evidence="4" key="1">
    <citation type="submission" date="2021-04" db="EMBL/GenBank/DDBJ databases">
        <authorList>
            <consortium name="Wellcome Sanger Institute Data Sharing"/>
        </authorList>
    </citation>
    <scope>NUCLEOTIDE SEQUENCE [LARGE SCALE GENOMIC DNA]</scope>
</reference>
<keyword evidence="2" id="KW-0812">Transmembrane</keyword>
<evidence type="ECO:0000256" key="1">
    <source>
        <dbReference type="SAM" id="MobiDB-lite"/>
    </source>
</evidence>
<organism evidence="4 5">
    <name type="scientific">Echeneis naucrates</name>
    <name type="common">Live sharksucker</name>
    <dbReference type="NCBI Taxonomy" id="173247"/>
    <lineage>
        <taxon>Eukaryota</taxon>
        <taxon>Metazoa</taxon>
        <taxon>Chordata</taxon>
        <taxon>Craniata</taxon>
        <taxon>Vertebrata</taxon>
        <taxon>Euteleostomi</taxon>
        <taxon>Actinopterygii</taxon>
        <taxon>Neopterygii</taxon>
        <taxon>Teleostei</taxon>
        <taxon>Neoteleostei</taxon>
        <taxon>Acanthomorphata</taxon>
        <taxon>Carangaria</taxon>
        <taxon>Carangiformes</taxon>
        <taxon>Echeneidae</taxon>
        <taxon>Echeneis</taxon>
    </lineage>
</organism>
<reference evidence="4" key="2">
    <citation type="submission" date="2025-08" db="UniProtKB">
        <authorList>
            <consortium name="Ensembl"/>
        </authorList>
    </citation>
    <scope>IDENTIFICATION</scope>
</reference>
<dbReference type="GO" id="GO:1904273">
    <property type="term" value="P:L-alanine import across plasma membrane"/>
    <property type="evidence" value="ECO:0007669"/>
    <property type="project" value="TreeGrafter"/>
</dbReference>
<dbReference type="GO" id="GO:0016323">
    <property type="term" value="C:basolateral plasma membrane"/>
    <property type="evidence" value="ECO:0007669"/>
    <property type="project" value="TreeGrafter"/>
</dbReference>
<dbReference type="OMA" id="WQPMSKE"/>
<keyword evidence="2" id="KW-0472">Membrane</keyword>
<proteinExistence type="predicted"/>
<dbReference type="InParanoid" id="A0A665UJX3"/>
<keyword evidence="5" id="KW-1185">Reference proteome</keyword>
<dbReference type="GO" id="GO:0015173">
    <property type="term" value="F:aromatic amino acid transmembrane transporter activity"/>
    <property type="evidence" value="ECO:0007669"/>
    <property type="project" value="TreeGrafter"/>
</dbReference>
<dbReference type="PANTHER" id="PTHR46673:SF2">
    <property type="entry name" value="4F2 CELL-SURFACE ANTIGEN HEAVY CHAIN-LIKE"/>
    <property type="match status" value="1"/>
</dbReference>
<dbReference type="InterPro" id="IPR031984">
    <property type="entry name" value="SLC3A2_N"/>
</dbReference>
<dbReference type="GO" id="GO:0015823">
    <property type="term" value="P:phenylalanine transport"/>
    <property type="evidence" value="ECO:0007669"/>
    <property type="project" value="TreeGrafter"/>
</dbReference>
<dbReference type="AlphaFoldDB" id="A0A665UJX3"/>
<feature type="transmembrane region" description="Helical" evidence="2">
    <location>
        <begin position="67"/>
        <end position="89"/>
    </location>
</feature>
<feature type="domain" description="Solute carrier family 3 member 2 N-terminal" evidence="3">
    <location>
        <begin position="46"/>
        <end position="105"/>
    </location>
</feature>
<evidence type="ECO:0000313" key="5">
    <source>
        <dbReference type="Proteomes" id="UP000472264"/>
    </source>
</evidence>
<reference evidence="4" key="3">
    <citation type="submission" date="2025-09" db="UniProtKB">
        <authorList>
            <consortium name="Ensembl"/>
        </authorList>
    </citation>
    <scope>IDENTIFICATION</scope>
</reference>
<dbReference type="GO" id="GO:0016324">
    <property type="term" value="C:apical plasma membrane"/>
    <property type="evidence" value="ECO:0007669"/>
    <property type="project" value="TreeGrafter"/>
</dbReference>
<keyword evidence="2" id="KW-1133">Transmembrane helix</keyword>
<dbReference type="Pfam" id="PF16028">
    <property type="entry name" value="SLC3A2_N"/>
    <property type="match status" value="1"/>
</dbReference>
<feature type="region of interest" description="Disordered" evidence="1">
    <location>
        <begin position="24"/>
        <end position="44"/>
    </location>
</feature>
<dbReference type="Ensembl" id="ENSENLT00000020358.1">
    <property type="protein sequence ID" value="ENSENLP00000019640.1"/>
    <property type="gene ID" value="ENSENLG00000008995.1"/>
</dbReference>
<dbReference type="GO" id="GO:0015190">
    <property type="term" value="F:L-leucine transmembrane transporter activity"/>
    <property type="evidence" value="ECO:0007669"/>
    <property type="project" value="TreeGrafter"/>
</dbReference>
<dbReference type="Proteomes" id="UP000472264">
    <property type="component" value="Chromosome 13"/>
</dbReference>
<dbReference type="InterPro" id="IPR042280">
    <property type="entry name" value="SLC3A2"/>
</dbReference>
<accession>A0A665UJX3</accession>
<evidence type="ECO:0000313" key="4">
    <source>
        <dbReference type="Ensembl" id="ENSENLP00000019640.1"/>
    </source>
</evidence>
<dbReference type="PANTHER" id="PTHR46673">
    <property type="entry name" value="4F2 CELL-SURFACE ANTIGEN HEAVY CHAIN"/>
    <property type="match status" value="1"/>
</dbReference>
<protein>
    <recommendedName>
        <fullName evidence="3">Solute carrier family 3 member 2 N-terminal domain-containing protein</fullName>
    </recommendedName>
</protein>
<evidence type="ECO:0000256" key="2">
    <source>
        <dbReference type="SAM" id="Phobius"/>
    </source>
</evidence>
<sequence>MPLNAGDTGYGSVSGPPGLSGGAGCSETAPLLVPEHEPEPGDRWQPLTKQELEVAAGGPGWRRLRCYLVLLFWLAWLAMLATSIAIIALSPRPVAPPLRWWQRSLFYQLQPELLMEAQGRGPGEVDGEDTKMSSLDLIWPQIHRIVLAVANMEFNFSLNGNHSWE</sequence>
<dbReference type="GO" id="GO:0015180">
    <property type="term" value="F:L-alanine transmembrane transporter activity"/>
    <property type="evidence" value="ECO:0007669"/>
    <property type="project" value="TreeGrafter"/>
</dbReference>
<evidence type="ECO:0000259" key="3">
    <source>
        <dbReference type="Pfam" id="PF16028"/>
    </source>
</evidence>
<name>A0A665UJX3_ECHNA</name>
<dbReference type="GO" id="GO:1903801">
    <property type="term" value="P:L-leucine import across plasma membrane"/>
    <property type="evidence" value="ECO:0007669"/>
    <property type="project" value="TreeGrafter"/>
</dbReference>